<evidence type="ECO:0000313" key="2">
    <source>
        <dbReference type="Proteomes" id="UP000625711"/>
    </source>
</evidence>
<keyword evidence="2" id="KW-1185">Reference proteome</keyword>
<dbReference type="EMBL" id="JAACXV010014355">
    <property type="protein sequence ID" value="KAF7268011.1"/>
    <property type="molecule type" value="Genomic_DNA"/>
</dbReference>
<protein>
    <submittedName>
        <fullName evidence="1">Uncharacterized protein</fullName>
    </submittedName>
</protein>
<dbReference type="AlphaFoldDB" id="A0A834HX56"/>
<dbReference type="Proteomes" id="UP000625711">
    <property type="component" value="Unassembled WGS sequence"/>
</dbReference>
<comment type="caution">
    <text evidence="1">The sequence shown here is derived from an EMBL/GenBank/DDBJ whole genome shotgun (WGS) entry which is preliminary data.</text>
</comment>
<proteinExistence type="predicted"/>
<gene>
    <name evidence="1" type="ORF">GWI33_018812</name>
</gene>
<sequence>MGLSSFIYRVFTEKTFTLIQELDTTDPYSKEGSAYFVACSHSCLPDSIRKKNAVNGSKRCIAEKASAGPALILHACRYPSANVTVTLSHAQRYMGGDAVGPGGESREH</sequence>
<reference evidence="1" key="1">
    <citation type="submission" date="2020-08" db="EMBL/GenBank/DDBJ databases">
        <title>Genome sequencing and assembly of the red palm weevil Rhynchophorus ferrugineus.</title>
        <authorList>
            <person name="Dias G.B."/>
            <person name="Bergman C.M."/>
            <person name="Manee M."/>
        </authorList>
    </citation>
    <scope>NUCLEOTIDE SEQUENCE</scope>
    <source>
        <strain evidence="1">AA-2017</strain>
        <tissue evidence="1">Whole larva</tissue>
    </source>
</reference>
<name>A0A834HX56_RHYFE</name>
<evidence type="ECO:0000313" key="1">
    <source>
        <dbReference type="EMBL" id="KAF7268011.1"/>
    </source>
</evidence>
<organism evidence="1 2">
    <name type="scientific">Rhynchophorus ferrugineus</name>
    <name type="common">Red palm weevil</name>
    <name type="synonym">Curculio ferrugineus</name>
    <dbReference type="NCBI Taxonomy" id="354439"/>
    <lineage>
        <taxon>Eukaryota</taxon>
        <taxon>Metazoa</taxon>
        <taxon>Ecdysozoa</taxon>
        <taxon>Arthropoda</taxon>
        <taxon>Hexapoda</taxon>
        <taxon>Insecta</taxon>
        <taxon>Pterygota</taxon>
        <taxon>Neoptera</taxon>
        <taxon>Endopterygota</taxon>
        <taxon>Coleoptera</taxon>
        <taxon>Polyphaga</taxon>
        <taxon>Cucujiformia</taxon>
        <taxon>Curculionidae</taxon>
        <taxon>Dryophthorinae</taxon>
        <taxon>Rhynchophorus</taxon>
    </lineage>
</organism>
<accession>A0A834HX56</accession>